<protein>
    <submittedName>
        <fullName evidence="1">Uncharacterized protein</fullName>
    </submittedName>
</protein>
<evidence type="ECO:0000313" key="2">
    <source>
        <dbReference type="Proteomes" id="UP001153331"/>
    </source>
</evidence>
<sequence>MRGLYIDVVIAFSVVVDVTLDAVLARYLKDKGDDLTPGKSPTAAQCFTASKDAPSEILVLTGRRPESNKKAPLRQRAQIATDLRAFGHPATELICNAKIPLCRLYEAQVELHVQVGRQVSRLCATGNVSLVCQDQQGCSATSKHESPARSASPVRRSDSPAILTDTEKPTNATNDAGPEYTREIHGIKWALTVGAILSCVFLYALDTTVVADIQPNIIASLGDFQKFPWLATAYALPATALVLIQSKMYGIFNIKWLYFGYVVCFEVGSAISGAAPTMDSLIVGRMIAGVGGCGIYVGSITFFSVVTTPKERPLYIALISPTWGIGTVLGPIVGGGFAESSVGWRWGFYINLLIFAIAGPILVFILPSIDFAKGQSAKERLGKVDWLGLAVWTGWCVSFFMAITYGGTLFEWSSHSMIILWAFVVVLAIAFIMTHKFYPFVEKENRLYPSHMLRNAKLGILQIATFSAASAVYIPIYYLPLYFQFARGESPVEAAIKLLPFVFMISTVAILNGILMSKWGYYMPWFLVGSILAVIGGSLMYTVTAATSVSAIYGYSVLLGIGGGCFMITAFGCVSDIVDPTDIFNAIGVISLFQCIGITFFPSISGSIFQNMGAQYISPLLPADFSGDPRVILAGASGTAWQSFSEETQVGLVNAIVDAMSNVYIMIIVAAGTTALLSPFLGFRKVGASQVAPMA</sequence>
<dbReference type="Proteomes" id="UP001153331">
    <property type="component" value="Unassembled WGS sequence"/>
</dbReference>
<evidence type="ECO:0000313" key="1">
    <source>
        <dbReference type="EMBL" id="KAJ8118171.1"/>
    </source>
</evidence>
<comment type="caution">
    <text evidence="1">The sequence shown here is derived from an EMBL/GenBank/DDBJ whole genome shotgun (WGS) entry which is preliminary data.</text>
</comment>
<name>A0ACC2ISI8_9PLEO</name>
<keyword evidence="2" id="KW-1185">Reference proteome</keyword>
<organism evidence="1 2">
    <name type="scientific">Boeremia exigua</name>
    <dbReference type="NCBI Taxonomy" id="749465"/>
    <lineage>
        <taxon>Eukaryota</taxon>
        <taxon>Fungi</taxon>
        <taxon>Dikarya</taxon>
        <taxon>Ascomycota</taxon>
        <taxon>Pezizomycotina</taxon>
        <taxon>Dothideomycetes</taxon>
        <taxon>Pleosporomycetidae</taxon>
        <taxon>Pleosporales</taxon>
        <taxon>Pleosporineae</taxon>
        <taxon>Didymellaceae</taxon>
        <taxon>Boeremia</taxon>
    </lineage>
</organism>
<dbReference type="EMBL" id="JAPHNI010000027">
    <property type="protein sequence ID" value="KAJ8118171.1"/>
    <property type="molecule type" value="Genomic_DNA"/>
</dbReference>
<proteinExistence type="predicted"/>
<reference evidence="1" key="1">
    <citation type="submission" date="2022-11" db="EMBL/GenBank/DDBJ databases">
        <title>Genome Sequence of Boeremia exigua.</title>
        <authorList>
            <person name="Buettner E."/>
        </authorList>
    </citation>
    <scope>NUCLEOTIDE SEQUENCE</scope>
    <source>
        <strain evidence="1">CU02</strain>
    </source>
</reference>
<accession>A0ACC2ISI8</accession>
<gene>
    <name evidence="1" type="ORF">OPT61_g786</name>
</gene>